<dbReference type="AlphaFoldDB" id="F1YFS4"/>
<keyword evidence="2 5" id="KW-0436">Ligase</keyword>
<evidence type="ECO:0000259" key="4">
    <source>
        <dbReference type="Pfam" id="PF13193"/>
    </source>
</evidence>
<keyword evidence="6" id="KW-1185">Reference proteome</keyword>
<dbReference type="InterPro" id="IPR020845">
    <property type="entry name" value="AMP-binding_CS"/>
</dbReference>
<gene>
    <name evidence="5" type="ORF">SCNU_03082</name>
</gene>
<protein>
    <submittedName>
        <fullName evidence="5">Fatty-acid--CoA ligase</fullName>
    </submittedName>
</protein>
<dbReference type="GO" id="GO:0031956">
    <property type="term" value="F:medium-chain fatty acid-CoA ligase activity"/>
    <property type="evidence" value="ECO:0007669"/>
    <property type="project" value="TreeGrafter"/>
</dbReference>
<reference evidence="5 6" key="1">
    <citation type="journal article" date="2011" name="J. Bacteriol.">
        <title>Draft Genome Sequence of Gordonia neofelifaecis NRRL B-59395, a Cholesterol-Degrading Actinomycete.</title>
        <authorList>
            <person name="Ge F."/>
            <person name="Li W."/>
            <person name="Chen G."/>
            <person name="Liu Y."/>
            <person name="Zhang G."/>
            <person name="Yong B."/>
            <person name="Wang Q."/>
            <person name="Wang N."/>
            <person name="Huang Z."/>
            <person name="Li W."/>
            <person name="Wang J."/>
            <person name="Wu C."/>
            <person name="Xie Q."/>
            <person name="Liu G."/>
        </authorList>
    </citation>
    <scope>NUCLEOTIDE SEQUENCE [LARGE SCALE GENOMIC DNA]</scope>
    <source>
        <strain evidence="5 6">NRRL B-59395</strain>
    </source>
</reference>
<evidence type="ECO:0000256" key="2">
    <source>
        <dbReference type="ARBA" id="ARBA00022598"/>
    </source>
</evidence>
<name>F1YFS4_9ACTN</name>
<dbReference type="PANTHER" id="PTHR43201:SF5">
    <property type="entry name" value="MEDIUM-CHAIN ACYL-COA LIGASE ACSF2, MITOCHONDRIAL"/>
    <property type="match status" value="1"/>
</dbReference>
<dbReference type="InterPro" id="IPR045851">
    <property type="entry name" value="AMP-bd_C_sf"/>
</dbReference>
<dbReference type="RefSeq" id="WP_009677885.1">
    <property type="nucleotide sequence ID" value="NZ_AEUD01000002.1"/>
</dbReference>
<dbReference type="Gene3D" id="3.30.300.30">
    <property type="match status" value="1"/>
</dbReference>
<sequence length="517" mass="55832">MTSTAEAAATAERVAVVRCGDQIRTHDEVRARAARLAGGLAAVGLEHGDRYGIVMRNEIGFIEATLAGSILGAVPVAVNWHWTGDDLAHLLIDSAATAVIVHSDLLSAVEAVVPDGVAVIEAPVPSAVAGAYGFAVPDLTGRYPDTESLIASSTPPSPSATPPLSVIYTSGTTGLPKGILRSPLTPEQSAELFRVGAIGLGLGAARSTMIPAPLYHTAPNTHAVFAIGLGLDLEIMPRFDEEEFLRLIQDRRIEHIQAVPTMFLRVLRLPEEKLRAYDLSSLRAIVHAAAPCPVDTKRRAIELFGPIVEEYYGGSETGMAVYCTALEWLDHPGTVGRPFADAEVRILGPDDEELPAGETGDVYLKPFSAWPDFTYIGNDAKRRDMERDGFVTVGDIGHLDEDGFLFLSDRRNDMVISGGVNIYPAEIEACLLAMPGILDAAVFGIPDAEFGEALAAHLEADEGIQPTPDEVRDWVRSHLAAYKVPRVVVFEEKLPREETGKLFKRRLKEPYWMQADA</sequence>
<organism evidence="5 6">
    <name type="scientific">Gordonia neofelifaecis NRRL B-59395</name>
    <dbReference type="NCBI Taxonomy" id="644548"/>
    <lineage>
        <taxon>Bacteria</taxon>
        <taxon>Bacillati</taxon>
        <taxon>Actinomycetota</taxon>
        <taxon>Actinomycetes</taxon>
        <taxon>Mycobacteriales</taxon>
        <taxon>Gordoniaceae</taxon>
        <taxon>Gordonia</taxon>
    </lineage>
</organism>
<accession>F1YFS4</accession>
<feature type="domain" description="AMP-dependent synthetase/ligase" evidence="3">
    <location>
        <begin position="6"/>
        <end position="365"/>
    </location>
</feature>
<dbReference type="OrthoDB" id="9803968at2"/>
<dbReference type="PROSITE" id="PS00455">
    <property type="entry name" value="AMP_BINDING"/>
    <property type="match status" value="1"/>
</dbReference>
<feature type="domain" description="AMP-binding enzyme C-terminal" evidence="4">
    <location>
        <begin position="426"/>
        <end position="501"/>
    </location>
</feature>
<dbReference type="InterPro" id="IPR000873">
    <property type="entry name" value="AMP-dep_synth/lig_dom"/>
</dbReference>
<evidence type="ECO:0000313" key="5">
    <source>
        <dbReference type="EMBL" id="EGD56501.1"/>
    </source>
</evidence>
<dbReference type="InterPro" id="IPR025110">
    <property type="entry name" value="AMP-bd_C"/>
</dbReference>
<evidence type="ECO:0000313" key="6">
    <source>
        <dbReference type="Proteomes" id="UP000035065"/>
    </source>
</evidence>
<comment type="similarity">
    <text evidence="1">Belongs to the ATP-dependent AMP-binding enzyme family.</text>
</comment>
<dbReference type="InterPro" id="IPR042099">
    <property type="entry name" value="ANL_N_sf"/>
</dbReference>
<dbReference type="eggNOG" id="COG0318">
    <property type="taxonomic scope" value="Bacteria"/>
</dbReference>
<dbReference type="Pfam" id="PF00501">
    <property type="entry name" value="AMP-binding"/>
    <property type="match status" value="1"/>
</dbReference>
<proteinExistence type="inferred from homology"/>
<comment type="caution">
    <text evidence="5">The sequence shown here is derived from an EMBL/GenBank/DDBJ whole genome shotgun (WGS) entry which is preliminary data.</text>
</comment>
<dbReference type="EMBL" id="AEUD01000002">
    <property type="protein sequence ID" value="EGD56501.1"/>
    <property type="molecule type" value="Genomic_DNA"/>
</dbReference>
<dbReference type="SUPFAM" id="SSF56801">
    <property type="entry name" value="Acetyl-CoA synthetase-like"/>
    <property type="match status" value="1"/>
</dbReference>
<evidence type="ECO:0000259" key="3">
    <source>
        <dbReference type="Pfam" id="PF00501"/>
    </source>
</evidence>
<dbReference type="Pfam" id="PF13193">
    <property type="entry name" value="AMP-binding_C"/>
    <property type="match status" value="1"/>
</dbReference>
<dbReference type="STRING" id="644548.SCNU_03082"/>
<dbReference type="GO" id="GO:0006631">
    <property type="term" value="P:fatty acid metabolic process"/>
    <property type="evidence" value="ECO:0007669"/>
    <property type="project" value="TreeGrafter"/>
</dbReference>
<evidence type="ECO:0000256" key="1">
    <source>
        <dbReference type="ARBA" id="ARBA00006432"/>
    </source>
</evidence>
<dbReference type="Gene3D" id="3.40.50.12780">
    <property type="entry name" value="N-terminal domain of ligase-like"/>
    <property type="match status" value="1"/>
</dbReference>
<dbReference type="PANTHER" id="PTHR43201">
    <property type="entry name" value="ACYL-COA SYNTHETASE"/>
    <property type="match status" value="1"/>
</dbReference>
<dbReference type="Proteomes" id="UP000035065">
    <property type="component" value="Unassembled WGS sequence"/>
</dbReference>